<name>A0A565BES6_9BRAS</name>
<dbReference type="Pfam" id="PF04776">
    <property type="entry name" value="protein_MS5"/>
    <property type="match status" value="1"/>
</dbReference>
<dbReference type="NCBIfam" id="TIGR01572">
    <property type="entry name" value="A_thl_para_3677"/>
    <property type="match status" value="1"/>
</dbReference>
<dbReference type="PANTHER" id="PTHR31260:SF39">
    <property type="entry name" value="BNAA09G28770D PROTEIN"/>
    <property type="match status" value="1"/>
</dbReference>
<dbReference type="EMBL" id="CABITT030000003">
    <property type="protein sequence ID" value="VVA99864.1"/>
    <property type="molecule type" value="Genomic_DNA"/>
</dbReference>
<proteinExistence type="predicted"/>
<dbReference type="PANTHER" id="PTHR31260">
    <property type="entry name" value="CYSTATIN/MONELLIN SUPERFAMILY PROTEIN"/>
    <property type="match status" value="1"/>
</dbReference>
<comment type="caution">
    <text evidence="2">The sequence shown here is derived from an EMBL/GenBank/DDBJ whole genome shotgun (WGS) entry which is preliminary data.</text>
</comment>
<feature type="region of interest" description="Disordered" evidence="1">
    <location>
        <begin position="1"/>
        <end position="82"/>
    </location>
</feature>
<evidence type="ECO:0000313" key="3">
    <source>
        <dbReference type="Proteomes" id="UP000489600"/>
    </source>
</evidence>
<evidence type="ECO:0000256" key="1">
    <source>
        <dbReference type="SAM" id="MobiDB-lite"/>
    </source>
</evidence>
<dbReference type="OrthoDB" id="1625419at2759"/>
<reference evidence="2" key="1">
    <citation type="submission" date="2019-07" db="EMBL/GenBank/DDBJ databases">
        <authorList>
            <person name="Dittberner H."/>
        </authorList>
    </citation>
    <scope>NUCLEOTIDE SEQUENCE [LARGE SCALE GENOMIC DNA]</scope>
</reference>
<sequence>MKSCPSIFNPVINPPTQRKRKLETPVCSPPSPSAEESSSHVKLQSVILDPANNPPQQKQKLETLVHSPPSSPVDEESSPNLKLRSSIWDTDYKLQTWDDSPRSPLEDESHDDSVGNKPYCGVKDVGCSPADELIAKVGLHVYNSHKETNLQFVALTKLYLSGAAHLSYAMTLDAFDPHKKSFSSIRTCVWDAPPEADLTLIIRYSSLEGQASITGSNERAFFWDPNGVNVLYKGEMPKWLDDGALTGSEYYELNESDLLENDWLHLYAEVGAYAKWYFDMFDHHLPVKVKRVVVQTKEDVDSSLKLKSRNAIFYLTFESGGGVEHKCIIRQTSDGKPQHMCLEVSNVVMD</sequence>
<accession>A0A565BES6</accession>
<gene>
    <name evidence="2" type="ORF">ANE_LOCUS10309</name>
</gene>
<dbReference type="Proteomes" id="UP000489600">
    <property type="component" value="Unassembled WGS sequence"/>
</dbReference>
<organism evidence="2 3">
    <name type="scientific">Arabis nemorensis</name>
    <dbReference type="NCBI Taxonomy" id="586526"/>
    <lineage>
        <taxon>Eukaryota</taxon>
        <taxon>Viridiplantae</taxon>
        <taxon>Streptophyta</taxon>
        <taxon>Embryophyta</taxon>
        <taxon>Tracheophyta</taxon>
        <taxon>Spermatophyta</taxon>
        <taxon>Magnoliopsida</taxon>
        <taxon>eudicotyledons</taxon>
        <taxon>Gunneridae</taxon>
        <taxon>Pentapetalae</taxon>
        <taxon>rosids</taxon>
        <taxon>malvids</taxon>
        <taxon>Brassicales</taxon>
        <taxon>Brassicaceae</taxon>
        <taxon>Arabideae</taxon>
        <taxon>Arabis</taxon>
    </lineage>
</organism>
<dbReference type="InterPro" id="IPR006462">
    <property type="entry name" value="MS5"/>
</dbReference>
<protein>
    <submittedName>
        <fullName evidence="2">Uncharacterized protein</fullName>
    </submittedName>
</protein>
<keyword evidence="3" id="KW-1185">Reference proteome</keyword>
<evidence type="ECO:0000313" key="2">
    <source>
        <dbReference type="EMBL" id="VVA99864.1"/>
    </source>
</evidence>
<dbReference type="AlphaFoldDB" id="A0A565BES6"/>